<sequence length="122" mass="13157">MAVWAHDLHLMGASDSTLPLGAHLRRLYGDAFYMFRLSFNQGEFRSHLYPFGGPIGDLQTHRIGPASRESLDASLARTGLPLFALDLRGAPTDGPVATYLETPVGMREIGAASPLVTTTSTN</sequence>
<gene>
    <name evidence="1" type="ORF">F0U60_07935</name>
</gene>
<name>A0ABY9WQN7_9BACT</name>
<accession>A0ABY9WQN7</accession>
<reference evidence="1 2" key="1">
    <citation type="submission" date="2019-08" db="EMBL/GenBank/DDBJ databases">
        <title>Archangium and Cystobacter genomes.</title>
        <authorList>
            <person name="Chen I.-C.K."/>
            <person name="Wielgoss S."/>
        </authorList>
    </citation>
    <scope>NUCLEOTIDE SEQUENCE [LARGE SCALE GENOMIC DNA]</scope>
    <source>
        <strain evidence="1 2">Cbm 6</strain>
    </source>
</reference>
<keyword evidence="2" id="KW-1185">Reference proteome</keyword>
<dbReference type="Gene3D" id="3.40.1660.10">
    <property type="entry name" value="EreA-like (biosynthetic domain)"/>
    <property type="match status" value="1"/>
</dbReference>
<organism evidence="1 2">
    <name type="scientific">Archangium minus</name>
    <dbReference type="NCBI Taxonomy" id="83450"/>
    <lineage>
        <taxon>Bacteria</taxon>
        <taxon>Pseudomonadati</taxon>
        <taxon>Myxococcota</taxon>
        <taxon>Myxococcia</taxon>
        <taxon>Myxococcales</taxon>
        <taxon>Cystobacterineae</taxon>
        <taxon>Archangiaceae</taxon>
        <taxon>Archangium</taxon>
    </lineage>
</organism>
<dbReference type="SUPFAM" id="SSF159501">
    <property type="entry name" value="EreA/ChaN-like"/>
    <property type="match status" value="1"/>
</dbReference>
<dbReference type="InterPro" id="IPR007815">
    <property type="entry name" value="Emycin_Estase"/>
</dbReference>
<evidence type="ECO:0000313" key="2">
    <source>
        <dbReference type="Proteomes" id="UP001611383"/>
    </source>
</evidence>
<dbReference type="Proteomes" id="UP001611383">
    <property type="component" value="Chromosome"/>
</dbReference>
<proteinExistence type="predicted"/>
<dbReference type="Pfam" id="PF05139">
    <property type="entry name" value="Erythro_esteras"/>
    <property type="match status" value="1"/>
</dbReference>
<evidence type="ECO:0000313" key="1">
    <source>
        <dbReference type="EMBL" id="WNG44032.1"/>
    </source>
</evidence>
<dbReference type="EMBL" id="CP043494">
    <property type="protein sequence ID" value="WNG44032.1"/>
    <property type="molecule type" value="Genomic_DNA"/>
</dbReference>
<protein>
    <submittedName>
        <fullName evidence="1">Erythromycin esterase family protein</fullName>
    </submittedName>
</protein>